<keyword evidence="1" id="KW-1133">Transmembrane helix</keyword>
<dbReference type="SUPFAM" id="SSF51695">
    <property type="entry name" value="PLC-like phosphodiesterases"/>
    <property type="match status" value="1"/>
</dbReference>
<gene>
    <name evidence="3" type="ORF">H9747_00430</name>
</gene>
<accession>A0A9D1PA40</accession>
<feature type="transmembrane region" description="Helical" evidence="1">
    <location>
        <begin position="20"/>
        <end position="43"/>
    </location>
</feature>
<dbReference type="PANTHER" id="PTHR46211">
    <property type="entry name" value="GLYCEROPHOSPHORYL DIESTER PHOSPHODIESTERASE"/>
    <property type="match status" value="1"/>
</dbReference>
<dbReference type="AlphaFoldDB" id="A0A9D1PA40"/>
<dbReference type="InterPro" id="IPR017946">
    <property type="entry name" value="PLC-like_Pdiesterase_TIM-brl"/>
</dbReference>
<name>A0A9D1PA40_9FIRM</name>
<reference evidence="3" key="2">
    <citation type="submission" date="2021-04" db="EMBL/GenBank/DDBJ databases">
        <authorList>
            <person name="Gilroy R."/>
        </authorList>
    </citation>
    <scope>NUCLEOTIDE SEQUENCE</scope>
    <source>
        <strain evidence="3">CHK195-9823</strain>
    </source>
</reference>
<evidence type="ECO:0000259" key="2">
    <source>
        <dbReference type="PROSITE" id="PS51704"/>
    </source>
</evidence>
<comment type="caution">
    <text evidence="3">The sequence shown here is derived from an EMBL/GenBank/DDBJ whole genome shotgun (WGS) entry which is preliminary data.</text>
</comment>
<keyword evidence="1" id="KW-0812">Transmembrane</keyword>
<organism evidence="3 4">
    <name type="scientific">Candidatus Blautia stercorigallinarum</name>
    <dbReference type="NCBI Taxonomy" id="2838501"/>
    <lineage>
        <taxon>Bacteria</taxon>
        <taxon>Bacillati</taxon>
        <taxon>Bacillota</taxon>
        <taxon>Clostridia</taxon>
        <taxon>Lachnospirales</taxon>
        <taxon>Lachnospiraceae</taxon>
        <taxon>Blautia</taxon>
    </lineage>
</organism>
<feature type="transmembrane region" description="Helical" evidence="1">
    <location>
        <begin position="177"/>
        <end position="197"/>
    </location>
</feature>
<evidence type="ECO:0000313" key="3">
    <source>
        <dbReference type="EMBL" id="HIV37460.1"/>
    </source>
</evidence>
<dbReference type="Pfam" id="PF10110">
    <property type="entry name" value="GPDPase_memb"/>
    <property type="match status" value="1"/>
</dbReference>
<reference evidence="3" key="1">
    <citation type="journal article" date="2021" name="PeerJ">
        <title>Extensive microbial diversity within the chicken gut microbiome revealed by metagenomics and culture.</title>
        <authorList>
            <person name="Gilroy R."/>
            <person name="Ravi A."/>
            <person name="Getino M."/>
            <person name="Pursley I."/>
            <person name="Horton D.L."/>
            <person name="Alikhan N.F."/>
            <person name="Baker D."/>
            <person name="Gharbi K."/>
            <person name="Hall N."/>
            <person name="Watson M."/>
            <person name="Adriaenssens E.M."/>
            <person name="Foster-Nyarko E."/>
            <person name="Jarju S."/>
            <person name="Secka A."/>
            <person name="Antonio M."/>
            <person name="Oren A."/>
            <person name="Chaudhuri R.R."/>
            <person name="La Ragione R."/>
            <person name="Hildebrand F."/>
            <person name="Pallen M.J."/>
        </authorList>
    </citation>
    <scope>NUCLEOTIDE SEQUENCE</scope>
    <source>
        <strain evidence="3">CHK195-9823</strain>
    </source>
</reference>
<dbReference type="Proteomes" id="UP000886814">
    <property type="component" value="Unassembled WGS sequence"/>
</dbReference>
<proteinExistence type="predicted"/>
<dbReference type="Gene3D" id="3.20.20.190">
    <property type="entry name" value="Phosphatidylinositol (PI) phosphodiesterase"/>
    <property type="match status" value="1"/>
</dbReference>
<feature type="domain" description="GP-PDE" evidence="2">
    <location>
        <begin position="378"/>
        <end position="610"/>
    </location>
</feature>
<dbReference type="InterPro" id="IPR030395">
    <property type="entry name" value="GP_PDE_dom"/>
</dbReference>
<evidence type="ECO:0000256" key="1">
    <source>
        <dbReference type="SAM" id="Phobius"/>
    </source>
</evidence>
<dbReference type="PANTHER" id="PTHR46211:SF8">
    <property type="entry name" value="PHOSPHODIESTERASE"/>
    <property type="match status" value="1"/>
</dbReference>
<feature type="transmembrane region" description="Helical" evidence="1">
    <location>
        <begin position="217"/>
        <end position="236"/>
    </location>
</feature>
<sequence>MCKILSLTHSKKIFHSFLSLLPQLFLFELAFKVLSLFFFIPGIKELLVMMLEITGDTSLYNYHMLQILFSLPGIAAIILLLCLSVFLAYFEFSFIFTSLYRSYAGFPFSLKDTLKTSVYSISSLNFSDIPGLFVYGILLLPFQDLYLVPSVMPHLEIPNFITGELSKRWYGDFVLDLAYALLFVLFLLLLFLLPIMILKGKSFRKSCKESIFTWKKAGIKGVLILGILIALWQLLFGKSGILPGDFSSVIEENPLKTLCLLFFSGKAQETAFTGVLVWSLRCILSLGFSALLAGILLPFPEETGPVLLSSAGLSAQTPSGIETFLSSRIRKIQAYFRPLFREVPLLKKFWIPMVLLVLAAGLSAMYQYAQEPPAVHRPLSIGHRGSDLGVENTLEAVKGAIDSGADFAEVDIQLTKDQVPVAAHDDNLSRMAGRFKNISSLTLKELQSISLSQYGMEGQVPTLEELLRLSKGKIRLLIELKAVSGKEREILVDQILALIEKYDFEKDCILMSLDFDLIQLVRQKNPSLKTGCCMFGNLGKTTVEDLLSLDCDFVVIEENMVSNSFISSCRRAWLPVYVWTVDMEENMRKYLDMGVNGLISDKPYLVKEVLEDYSFQGIPAGEDYYFS</sequence>
<dbReference type="Pfam" id="PF03009">
    <property type="entry name" value="GDPD"/>
    <property type="match status" value="1"/>
</dbReference>
<dbReference type="GO" id="GO:0008081">
    <property type="term" value="F:phosphoric diester hydrolase activity"/>
    <property type="evidence" value="ECO:0007669"/>
    <property type="project" value="InterPro"/>
</dbReference>
<dbReference type="GO" id="GO:0006629">
    <property type="term" value="P:lipid metabolic process"/>
    <property type="evidence" value="ECO:0007669"/>
    <property type="project" value="InterPro"/>
</dbReference>
<dbReference type="PROSITE" id="PS51704">
    <property type="entry name" value="GP_PDE"/>
    <property type="match status" value="1"/>
</dbReference>
<feature type="transmembrane region" description="Helical" evidence="1">
    <location>
        <begin position="63"/>
        <end position="96"/>
    </location>
</feature>
<protein>
    <submittedName>
        <fullName evidence="3">Glycerophosphoryl diester phosphodiesterase membrane domain-containing protein</fullName>
    </submittedName>
</protein>
<evidence type="ECO:0000313" key="4">
    <source>
        <dbReference type="Proteomes" id="UP000886814"/>
    </source>
</evidence>
<dbReference type="EMBL" id="DXIQ01000003">
    <property type="protein sequence ID" value="HIV37460.1"/>
    <property type="molecule type" value="Genomic_DNA"/>
</dbReference>
<dbReference type="InterPro" id="IPR018476">
    <property type="entry name" value="GlyceroP-diester-Pdiesterase_M"/>
</dbReference>
<feature type="transmembrane region" description="Helical" evidence="1">
    <location>
        <begin position="117"/>
        <end position="142"/>
    </location>
</feature>
<keyword evidence="1" id="KW-0472">Membrane</keyword>